<evidence type="ECO:0000313" key="2">
    <source>
        <dbReference type="EMBL" id="KAJ3605937.1"/>
    </source>
</evidence>
<dbReference type="OrthoDB" id="5594015at2759"/>
<feature type="region of interest" description="Disordered" evidence="1">
    <location>
        <begin position="1"/>
        <end position="40"/>
    </location>
</feature>
<sequence>MQEIEAETGEDLGSQRLLKKRKSKQKYPNLSDLRKNADTSRSRLEKKVFNKYLMILFRTIGDKLNEDIKPSDTPFLMRSIVSQSAADSANRMNGLPFI</sequence>
<comment type="caution">
    <text evidence="2">The sequence shown here is derived from an EMBL/GenBank/DDBJ whole genome shotgun (WGS) entry which is preliminary data.</text>
</comment>
<proteinExistence type="predicted"/>
<organism evidence="2 3">
    <name type="scientific">Muraenolepis orangiensis</name>
    <name type="common">Patagonian moray cod</name>
    <dbReference type="NCBI Taxonomy" id="630683"/>
    <lineage>
        <taxon>Eukaryota</taxon>
        <taxon>Metazoa</taxon>
        <taxon>Chordata</taxon>
        <taxon>Craniata</taxon>
        <taxon>Vertebrata</taxon>
        <taxon>Euteleostomi</taxon>
        <taxon>Actinopterygii</taxon>
        <taxon>Neopterygii</taxon>
        <taxon>Teleostei</taxon>
        <taxon>Neoteleostei</taxon>
        <taxon>Acanthomorphata</taxon>
        <taxon>Zeiogadaria</taxon>
        <taxon>Gadariae</taxon>
        <taxon>Gadiformes</taxon>
        <taxon>Muraenolepidoidei</taxon>
        <taxon>Muraenolepididae</taxon>
        <taxon>Muraenolepis</taxon>
    </lineage>
</organism>
<name>A0A9Q0IME7_9TELE</name>
<keyword evidence="3" id="KW-1185">Reference proteome</keyword>
<dbReference type="EMBL" id="JANIIK010000043">
    <property type="protein sequence ID" value="KAJ3605937.1"/>
    <property type="molecule type" value="Genomic_DNA"/>
</dbReference>
<reference evidence="2" key="1">
    <citation type="submission" date="2022-07" db="EMBL/GenBank/DDBJ databases">
        <title>Chromosome-level genome of Muraenolepis orangiensis.</title>
        <authorList>
            <person name="Kim J."/>
        </authorList>
    </citation>
    <scope>NUCLEOTIDE SEQUENCE</scope>
    <source>
        <strain evidence="2">KU_S4_2022</strain>
        <tissue evidence="2">Muscle</tissue>
    </source>
</reference>
<gene>
    <name evidence="2" type="ORF">NHX12_027980</name>
</gene>
<evidence type="ECO:0000256" key="1">
    <source>
        <dbReference type="SAM" id="MobiDB-lite"/>
    </source>
</evidence>
<feature type="compositionally biased region" description="Acidic residues" evidence="1">
    <location>
        <begin position="1"/>
        <end position="10"/>
    </location>
</feature>
<accession>A0A9Q0IME7</accession>
<evidence type="ECO:0000313" key="3">
    <source>
        <dbReference type="Proteomes" id="UP001148018"/>
    </source>
</evidence>
<dbReference type="Proteomes" id="UP001148018">
    <property type="component" value="Unassembled WGS sequence"/>
</dbReference>
<protein>
    <submittedName>
        <fullName evidence="2">Uncharacterized protein</fullName>
    </submittedName>
</protein>
<dbReference type="AlphaFoldDB" id="A0A9Q0IME7"/>